<keyword evidence="2" id="KW-0489">Methyltransferase</keyword>
<gene>
    <name evidence="2" type="ORF">PX52LOC_01895</name>
</gene>
<dbReference type="Proteomes" id="UP000324974">
    <property type="component" value="Chromosome"/>
</dbReference>
<keyword evidence="3" id="KW-1185">Reference proteome</keyword>
<dbReference type="EMBL" id="CP042425">
    <property type="protein sequence ID" value="QEL14990.1"/>
    <property type="molecule type" value="Genomic_DNA"/>
</dbReference>
<dbReference type="InterPro" id="IPR029068">
    <property type="entry name" value="Glyas_Bleomycin-R_OHBP_Dase"/>
</dbReference>
<organism evidence="2 3">
    <name type="scientific">Limnoglobus roseus</name>
    <dbReference type="NCBI Taxonomy" id="2598579"/>
    <lineage>
        <taxon>Bacteria</taxon>
        <taxon>Pseudomonadati</taxon>
        <taxon>Planctomycetota</taxon>
        <taxon>Planctomycetia</taxon>
        <taxon>Gemmatales</taxon>
        <taxon>Gemmataceae</taxon>
        <taxon>Limnoglobus</taxon>
    </lineage>
</organism>
<dbReference type="PANTHER" id="PTHR41294:SF1">
    <property type="entry name" value="CADMIUM-INDUCED PROTEIN CADI"/>
    <property type="match status" value="1"/>
</dbReference>
<dbReference type="RefSeq" id="WP_149109841.1">
    <property type="nucleotide sequence ID" value="NZ_CP042425.1"/>
</dbReference>
<dbReference type="Gene3D" id="3.10.180.10">
    <property type="entry name" value="2,3-Dihydroxybiphenyl 1,2-Dioxygenase, domain 1"/>
    <property type="match status" value="1"/>
</dbReference>
<evidence type="ECO:0000313" key="3">
    <source>
        <dbReference type="Proteomes" id="UP000324974"/>
    </source>
</evidence>
<feature type="domain" description="VOC" evidence="1">
    <location>
        <begin position="11"/>
        <end position="127"/>
    </location>
</feature>
<dbReference type="GO" id="GO:0032259">
    <property type="term" value="P:methylation"/>
    <property type="evidence" value="ECO:0007669"/>
    <property type="project" value="UniProtKB-KW"/>
</dbReference>
<dbReference type="InterPro" id="IPR052393">
    <property type="entry name" value="Cadmium-induced_rsp"/>
</dbReference>
<evidence type="ECO:0000313" key="2">
    <source>
        <dbReference type="EMBL" id="QEL14990.1"/>
    </source>
</evidence>
<keyword evidence="2" id="KW-0808">Transferase</keyword>
<dbReference type="InterPro" id="IPR037523">
    <property type="entry name" value="VOC_core"/>
</dbReference>
<dbReference type="PANTHER" id="PTHR41294">
    <property type="entry name" value="CADMIUM-INDUCED PROTEIN CADI"/>
    <property type="match status" value="1"/>
</dbReference>
<dbReference type="SUPFAM" id="SSF54593">
    <property type="entry name" value="Glyoxalase/Bleomycin resistance protein/Dihydroxybiphenyl dioxygenase"/>
    <property type="match status" value="1"/>
</dbReference>
<dbReference type="PROSITE" id="PS51819">
    <property type="entry name" value="VOC"/>
    <property type="match status" value="1"/>
</dbReference>
<dbReference type="NCBIfam" id="NF041414">
    <property type="entry name" value="ArsI_CadI_VOC"/>
    <property type="match status" value="1"/>
</dbReference>
<dbReference type="Pfam" id="PF00903">
    <property type="entry name" value="Glyoxalase"/>
    <property type="match status" value="1"/>
</dbReference>
<dbReference type="InterPro" id="IPR029063">
    <property type="entry name" value="SAM-dependent_MTases_sf"/>
</dbReference>
<dbReference type="AlphaFoldDB" id="A0A5C1A8B7"/>
<dbReference type="Gene3D" id="3.40.50.150">
    <property type="entry name" value="Vaccinia Virus protein VP39"/>
    <property type="match status" value="1"/>
</dbReference>
<dbReference type="SUPFAM" id="SSF53335">
    <property type="entry name" value="S-adenosyl-L-methionine-dependent methyltransferases"/>
    <property type="match status" value="1"/>
</dbReference>
<evidence type="ECO:0000259" key="1">
    <source>
        <dbReference type="PROSITE" id="PS51819"/>
    </source>
</evidence>
<dbReference type="GO" id="GO:0008168">
    <property type="term" value="F:methyltransferase activity"/>
    <property type="evidence" value="ECO:0007669"/>
    <property type="project" value="UniProtKB-KW"/>
</dbReference>
<proteinExistence type="predicted"/>
<accession>A0A5C1A8B7</accession>
<reference evidence="3" key="1">
    <citation type="submission" date="2019-08" db="EMBL/GenBank/DDBJ databases">
        <title>Limnoglobus roseus gen. nov., sp. nov., a novel freshwater planctomycete with a giant genome from the family Gemmataceae.</title>
        <authorList>
            <person name="Kulichevskaya I.S."/>
            <person name="Naumoff D.G."/>
            <person name="Miroshnikov K."/>
            <person name="Ivanova A."/>
            <person name="Philippov D.A."/>
            <person name="Hakobyan A."/>
            <person name="Rijpstra I.C."/>
            <person name="Sinninghe Damste J.S."/>
            <person name="Liesack W."/>
            <person name="Dedysh S.N."/>
        </authorList>
    </citation>
    <scope>NUCLEOTIDE SEQUENCE [LARGE SCALE GENOMIC DNA]</scope>
    <source>
        <strain evidence="3">PX52</strain>
    </source>
</reference>
<dbReference type="KEGG" id="lrs:PX52LOC_01895"/>
<sequence>MTTREAPPVATRFHVGLHSSDLARSVRFYRALLGVEPAKHLPDVAKFECDHPPLVVGLYPSPQPAGGALNHVGLRFPDSAALVEVQRRLEEAGIATQRQEGVECCYARQTKFWVTDPDRVLWEIYTLHDDIDHSGFDDPPLLGAAPAEAVWQHRLTDPLPASIPHSDGTLDEVLLEGTFNAALPADRVAALVAEAYRALKPGGKLSVHGLVGDQPFPGPPKLPGMASLVQYVPVETEPLAALHHAGFGGLFYEKLGDIHCFRVNGVELRELRLHGWKPGPATDAVTVVYKGPFEHVADESGKLYRRGEKQTVPAGTAALLRAGPAVDQFAFLSK</sequence>
<dbReference type="InterPro" id="IPR004360">
    <property type="entry name" value="Glyas_Fos-R_dOase_dom"/>
</dbReference>
<dbReference type="OrthoDB" id="9789608at2"/>
<dbReference type="GO" id="GO:0046686">
    <property type="term" value="P:response to cadmium ion"/>
    <property type="evidence" value="ECO:0007669"/>
    <property type="project" value="TreeGrafter"/>
</dbReference>
<dbReference type="InterPro" id="IPR049789">
    <property type="entry name" value="ArsI/CadI-like"/>
</dbReference>
<name>A0A5C1A8B7_9BACT</name>
<protein>
    <submittedName>
        <fullName evidence="2">Methyltransferase domain-containing protein</fullName>
    </submittedName>
</protein>